<accession>A0A251WXR5</accession>
<sequence length="116" mass="13285">MTTFDEKYARAVEILEQQGITRNAYEPPVARLLRRFGKPVRPLHFMDLQQLAIFQGATFGVMWGLFMWVFMWSRGSMPLSVIIFAIMVAGVTFGLGSAYVILRRAARAELPKWDDL</sequence>
<dbReference type="Pfam" id="PF19942">
    <property type="entry name" value="DUF6404"/>
    <property type="match status" value="1"/>
</dbReference>
<evidence type="ECO:0000313" key="3">
    <source>
        <dbReference type="Proteomes" id="UP000194664"/>
    </source>
</evidence>
<gene>
    <name evidence="2" type="ORF">BVC71_10540</name>
</gene>
<keyword evidence="1" id="KW-0472">Membrane</keyword>
<dbReference type="EMBL" id="MSPP01000003">
    <property type="protein sequence ID" value="OUD09136.1"/>
    <property type="molecule type" value="Genomic_DNA"/>
</dbReference>
<comment type="caution">
    <text evidence="2">The sequence shown here is derived from an EMBL/GenBank/DDBJ whole genome shotgun (WGS) entry which is preliminary data.</text>
</comment>
<keyword evidence="1" id="KW-0812">Transmembrane</keyword>
<evidence type="ECO:0000313" key="2">
    <source>
        <dbReference type="EMBL" id="OUD09136.1"/>
    </source>
</evidence>
<name>A0A251WXR5_9RHOB</name>
<dbReference type="OrthoDB" id="7870117at2"/>
<reference evidence="2 3" key="1">
    <citation type="submission" date="2016-12" db="EMBL/GenBank/DDBJ databases">
        <title>The draft genome sequence of HSLHS2.</title>
        <authorList>
            <person name="Hu D."/>
            <person name="Wang L."/>
            <person name="Shao Z."/>
        </authorList>
    </citation>
    <scope>NUCLEOTIDE SEQUENCE [LARGE SCALE GENOMIC DNA]</scope>
    <source>
        <strain evidence="2">MCCC 1A06712</strain>
    </source>
</reference>
<feature type="transmembrane region" description="Helical" evidence="1">
    <location>
        <begin position="77"/>
        <end position="102"/>
    </location>
</feature>
<keyword evidence="3" id="KW-1185">Reference proteome</keyword>
<dbReference type="RefSeq" id="WP_086451615.1">
    <property type="nucleotide sequence ID" value="NZ_MSPP01000003.1"/>
</dbReference>
<evidence type="ECO:0000256" key="1">
    <source>
        <dbReference type="SAM" id="Phobius"/>
    </source>
</evidence>
<feature type="transmembrane region" description="Helical" evidence="1">
    <location>
        <begin position="51"/>
        <end position="71"/>
    </location>
</feature>
<proteinExistence type="predicted"/>
<keyword evidence="1" id="KW-1133">Transmembrane helix</keyword>
<organism evidence="2 3">
    <name type="scientific">Marivivens niveibacter</name>
    <dbReference type="NCBI Taxonomy" id="1930667"/>
    <lineage>
        <taxon>Bacteria</taxon>
        <taxon>Pseudomonadati</taxon>
        <taxon>Pseudomonadota</taxon>
        <taxon>Alphaproteobacteria</taxon>
        <taxon>Rhodobacterales</taxon>
        <taxon>Paracoccaceae</taxon>
        <taxon>Marivivens group</taxon>
        <taxon>Marivivens</taxon>
    </lineage>
</organism>
<dbReference type="Proteomes" id="UP000194664">
    <property type="component" value="Unassembled WGS sequence"/>
</dbReference>
<dbReference type="AlphaFoldDB" id="A0A251WXR5"/>
<protein>
    <submittedName>
        <fullName evidence="2">Uncharacterized protein</fullName>
    </submittedName>
</protein>
<dbReference type="InterPro" id="IPR045644">
    <property type="entry name" value="DUF6404"/>
</dbReference>